<name>A0A7W9GUF1_9ACTN</name>
<organism evidence="2 3">
    <name type="scientific">Jiangella mangrovi</name>
    <dbReference type="NCBI Taxonomy" id="1524084"/>
    <lineage>
        <taxon>Bacteria</taxon>
        <taxon>Bacillati</taxon>
        <taxon>Actinomycetota</taxon>
        <taxon>Actinomycetes</taxon>
        <taxon>Jiangellales</taxon>
        <taxon>Jiangellaceae</taxon>
        <taxon>Jiangella</taxon>
    </lineage>
</organism>
<dbReference type="Proteomes" id="UP000542813">
    <property type="component" value="Unassembled WGS sequence"/>
</dbReference>
<dbReference type="NCBIfam" id="NF033525">
    <property type="entry name" value="lasso_albusnod"/>
    <property type="match status" value="1"/>
</dbReference>
<reference evidence="2 3" key="1">
    <citation type="submission" date="2020-08" db="EMBL/GenBank/DDBJ databases">
        <title>Sequencing the genomes of 1000 actinobacteria strains.</title>
        <authorList>
            <person name="Klenk H.-P."/>
        </authorList>
    </citation>
    <scope>NUCLEOTIDE SEQUENCE [LARGE SCALE GENOMIC DNA]</scope>
    <source>
        <strain evidence="2 3">DSM 102122</strain>
    </source>
</reference>
<keyword evidence="3" id="KW-1185">Reference proteome</keyword>
<dbReference type="RefSeq" id="WP_184825540.1">
    <property type="nucleotide sequence ID" value="NZ_JACHMM010000001.1"/>
</dbReference>
<proteinExistence type="predicted"/>
<sequence length="46" mass="5044">MPERPDSQRDDRVLDRSDEITDLGDAVSLTTGGSGSSVEDKRYPYG</sequence>
<accession>A0A7W9GUF1</accession>
<dbReference type="EMBL" id="JACHMM010000001">
    <property type="protein sequence ID" value="MBB5789876.1"/>
    <property type="molecule type" value="Genomic_DNA"/>
</dbReference>
<feature type="region of interest" description="Disordered" evidence="1">
    <location>
        <begin position="1"/>
        <end position="46"/>
    </location>
</feature>
<evidence type="ECO:0000313" key="2">
    <source>
        <dbReference type="EMBL" id="MBB5789876.1"/>
    </source>
</evidence>
<protein>
    <recommendedName>
        <fullName evidence="4">Albusnodin family lasso peptide</fullName>
    </recommendedName>
</protein>
<comment type="caution">
    <text evidence="2">The sequence shown here is derived from an EMBL/GenBank/DDBJ whole genome shotgun (WGS) entry which is preliminary data.</text>
</comment>
<dbReference type="AlphaFoldDB" id="A0A7W9GUF1"/>
<evidence type="ECO:0008006" key="4">
    <source>
        <dbReference type="Google" id="ProtNLM"/>
    </source>
</evidence>
<evidence type="ECO:0000256" key="1">
    <source>
        <dbReference type="SAM" id="MobiDB-lite"/>
    </source>
</evidence>
<evidence type="ECO:0000313" key="3">
    <source>
        <dbReference type="Proteomes" id="UP000542813"/>
    </source>
</evidence>
<gene>
    <name evidence="2" type="ORF">HD601_004451</name>
</gene>
<feature type="compositionally biased region" description="Basic and acidic residues" evidence="1">
    <location>
        <begin position="1"/>
        <end position="19"/>
    </location>
</feature>